<protein>
    <submittedName>
        <fullName evidence="2">Plasmid recombination protein</fullName>
    </submittedName>
</protein>
<dbReference type="Gene3D" id="3.30.930.30">
    <property type="match status" value="1"/>
</dbReference>
<sequence length="444" mass="50100">MDGSPFDTRFPVVLRFEGIGPENLAGYEKHRKRAGGDTGHILEHPPAPNRLLIGDEDWAAKALAEITEMKLQNFAAELQALEQRKRKKDIQNRLAEGPHNPWRPTRHGPMREVILTANKEWFNADPAAVFDEGVDQNQRIADFERLAVDWLKKQFGEDVIHARADLDEEAYHIHAVIMPRVRVEMTRKDRKTGEKKVIATRLMLQPSKFDVIENYEHAQDSVGKWFSEIGLVRGEKRKEAFREAVAKGETPPPKRVHTRTRDWRRKKDVELAKREHNLEARTSAVDERAAAVDEKAAEADAIIEITEAIAQGVVEPTTQDETAKVIPVKGHEKDKAFLRAQRHAKLSPKAASRVARAFRGGWATMFEKARKDAFARVNEDFRAAAKTLDEAKALLARIGGSLGADMSGNVGTLSDLAHRLKKRIAAGNLSQERFREKRGKNKTL</sequence>
<gene>
    <name evidence="2" type="ORF">Q4494_18120</name>
</gene>
<reference evidence="2" key="1">
    <citation type="submission" date="2023-07" db="EMBL/GenBank/DDBJ databases">
        <title>Genome content predicts the carbon catabolic preferences of heterotrophic bacteria.</title>
        <authorList>
            <person name="Gralka M."/>
        </authorList>
    </citation>
    <scope>NUCLEOTIDE SEQUENCE</scope>
    <source>
        <strain evidence="2">I2M02</strain>
    </source>
</reference>
<evidence type="ECO:0000313" key="3">
    <source>
        <dbReference type="Proteomes" id="UP001169823"/>
    </source>
</evidence>
<accession>A0AAW7XY04</accession>
<name>A0AAW7XY04_9RHOB</name>
<dbReference type="Proteomes" id="UP001169823">
    <property type="component" value="Unassembled WGS sequence"/>
</dbReference>
<dbReference type="EMBL" id="JAUOPJ010000027">
    <property type="protein sequence ID" value="MDO6458997.1"/>
    <property type="molecule type" value="Genomic_DNA"/>
</dbReference>
<evidence type="ECO:0000313" key="2">
    <source>
        <dbReference type="EMBL" id="MDO6458997.1"/>
    </source>
</evidence>
<comment type="caution">
    <text evidence="2">The sequence shown here is derived from an EMBL/GenBank/DDBJ whole genome shotgun (WGS) entry which is preliminary data.</text>
</comment>
<dbReference type="CDD" id="cd17242">
    <property type="entry name" value="MobM_relaxase"/>
    <property type="match status" value="1"/>
</dbReference>
<dbReference type="RefSeq" id="WP_303495191.1">
    <property type="nucleotide sequence ID" value="NZ_JAUOPJ010000027.1"/>
</dbReference>
<dbReference type="AlphaFoldDB" id="A0AAW7XY04"/>
<proteinExistence type="predicted"/>
<feature type="region of interest" description="Disordered" evidence="1">
    <location>
        <begin position="87"/>
        <end position="107"/>
    </location>
</feature>
<organism evidence="2 3">
    <name type="scientific">Celeribacter halophilus</name>
    <dbReference type="NCBI Taxonomy" id="576117"/>
    <lineage>
        <taxon>Bacteria</taxon>
        <taxon>Pseudomonadati</taxon>
        <taxon>Pseudomonadota</taxon>
        <taxon>Alphaproteobacteria</taxon>
        <taxon>Rhodobacterales</taxon>
        <taxon>Roseobacteraceae</taxon>
        <taxon>Celeribacter</taxon>
    </lineage>
</organism>
<evidence type="ECO:0000256" key="1">
    <source>
        <dbReference type="SAM" id="MobiDB-lite"/>
    </source>
</evidence>